<dbReference type="PIRSF" id="PIRSF005384">
    <property type="entry name" value="RpiB_LacA_B"/>
    <property type="match status" value="1"/>
</dbReference>
<dbReference type="GO" id="GO:0009052">
    <property type="term" value="P:pentose-phosphate shunt, non-oxidative branch"/>
    <property type="evidence" value="ECO:0007669"/>
    <property type="project" value="TreeGrafter"/>
</dbReference>
<dbReference type="EMBL" id="CP122959">
    <property type="protein sequence ID" value="WGI19972.1"/>
    <property type="molecule type" value="Genomic_DNA"/>
</dbReference>
<evidence type="ECO:0000256" key="3">
    <source>
        <dbReference type="ARBA" id="ARBA00023235"/>
    </source>
</evidence>
<dbReference type="NCBIfam" id="TIGR00689">
    <property type="entry name" value="rpiB_lacA_lacB"/>
    <property type="match status" value="1"/>
</dbReference>
<evidence type="ECO:0000313" key="5">
    <source>
        <dbReference type="EMBL" id="WGI19972.1"/>
    </source>
</evidence>
<dbReference type="GO" id="GO:0004751">
    <property type="term" value="F:ribose-5-phosphate isomerase activity"/>
    <property type="evidence" value="ECO:0007669"/>
    <property type="project" value="TreeGrafter"/>
</dbReference>
<dbReference type="InterPro" id="IPR003500">
    <property type="entry name" value="RpiB_LacA_LacB"/>
</dbReference>
<dbReference type="InterPro" id="IPR036569">
    <property type="entry name" value="RpiB_LacA_LacB_sf"/>
</dbReference>
<organism evidence="5 6">
    <name type="scientific">Latilactobacillus sakei</name>
    <name type="common">Lactobacillus sakei</name>
    <dbReference type="NCBI Taxonomy" id="1599"/>
    <lineage>
        <taxon>Bacteria</taxon>
        <taxon>Bacillati</taxon>
        <taxon>Bacillota</taxon>
        <taxon>Bacilli</taxon>
        <taxon>Lactobacillales</taxon>
        <taxon>Lactobacillaceae</taxon>
        <taxon>Latilactobacillus</taxon>
    </lineage>
</organism>
<accession>A0AAF0GPJ0</accession>
<dbReference type="SUPFAM" id="SSF89623">
    <property type="entry name" value="Ribose/Galactose isomerase RpiB/AlsB"/>
    <property type="match status" value="1"/>
</dbReference>
<sequence length="172" mass="18970">MKIAIGNDHIVTAVKMRIADFLKANGHEVVDVGTHDNTRTHYPIYGLKVADLVREHQVDLGVVICGTGVGISTAANKNQGIRAALVADPIVARYAREHLDANVISFGGAVIGEHVSEEIVESFIDAHYLEQPEDNAIVAKIDALEPNNPEQYDNPHFFDHEMALWEEGHYHD</sequence>
<feature type="active site" description="Proton acceptor" evidence="4">
    <location>
        <position position="65"/>
    </location>
</feature>
<evidence type="ECO:0000256" key="4">
    <source>
        <dbReference type="PIRSR" id="PIRSR005384-1"/>
    </source>
</evidence>
<dbReference type="Gene3D" id="3.40.1400.10">
    <property type="entry name" value="Sugar-phosphate isomerase, RpiB/LacA/LacB"/>
    <property type="match status" value="1"/>
</dbReference>
<evidence type="ECO:0000256" key="1">
    <source>
        <dbReference type="ARBA" id="ARBA00008754"/>
    </source>
</evidence>
<proteinExistence type="inferred from homology"/>
<gene>
    <name evidence="5" type="primary">lacB</name>
    <name evidence="5" type="ORF">QBD03_04485</name>
</gene>
<dbReference type="Proteomes" id="UP001179858">
    <property type="component" value="Chromosome"/>
</dbReference>
<dbReference type="GO" id="GO:0019316">
    <property type="term" value="P:D-allose catabolic process"/>
    <property type="evidence" value="ECO:0007669"/>
    <property type="project" value="TreeGrafter"/>
</dbReference>
<evidence type="ECO:0000313" key="6">
    <source>
        <dbReference type="Proteomes" id="UP001179858"/>
    </source>
</evidence>
<dbReference type="PANTHER" id="PTHR30345:SF0">
    <property type="entry name" value="DNA DAMAGE-REPAIR_TOLERATION PROTEIN DRT102"/>
    <property type="match status" value="1"/>
</dbReference>
<keyword evidence="2" id="KW-0423">Lactose metabolism</keyword>
<dbReference type="Pfam" id="PF02502">
    <property type="entry name" value="LacAB_rpiB"/>
    <property type="match status" value="1"/>
</dbReference>
<reference evidence="5" key="1">
    <citation type="submission" date="2023-04" db="EMBL/GenBank/DDBJ databases">
        <title>Novel strain of Lactilactobacillus sakei and use thereof.</title>
        <authorList>
            <person name="Kim S.Y."/>
        </authorList>
    </citation>
    <scope>NUCLEOTIDE SEQUENCE</scope>
    <source>
        <strain evidence="5">HUP1</strain>
    </source>
</reference>
<comment type="similarity">
    <text evidence="1">Belongs to the LacAB/RpiB family.</text>
</comment>
<dbReference type="EC" id="5.3.1.26" evidence="5"/>
<dbReference type="AlphaFoldDB" id="A0AAF0GPJ0"/>
<dbReference type="GO" id="GO:0050044">
    <property type="term" value="F:galactose-6-phosphate isomerase activity"/>
    <property type="evidence" value="ECO:0007669"/>
    <property type="project" value="UniProtKB-EC"/>
</dbReference>
<dbReference type="NCBIfam" id="NF004051">
    <property type="entry name" value="PRK05571.1"/>
    <property type="match status" value="1"/>
</dbReference>
<dbReference type="GO" id="GO:0005988">
    <property type="term" value="P:lactose metabolic process"/>
    <property type="evidence" value="ECO:0007669"/>
    <property type="project" value="UniProtKB-KW"/>
</dbReference>
<protein>
    <submittedName>
        <fullName evidence="5">Galactose-6-phosphate isomerase subunit LacB</fullName>
        <ecNumber evidence="5">5.3.1.26</ecNumber>
    </submittedName>
</protein>
<dbReference type="NCBIfam" id="NF006381">
    <property type="entry name" value="PRK08622.1"/>
    <property type="match status" value="1"/>
</dbReference>
<feature type="active site" description="Proton donor" evidence="4">
    <location>
        <position position="98"/>
    </location>
</feature>
<dbReference type="PANTHER" id="PTHR30345">
    <property type="entry name" value="RIBOSE-5-PHOSPHATE ISOMERASE B"/>
    <property type="match status" value="1"/>
</dbReference>
<evidence type="ECO:0000256" key="2">
    <source>
        <dbReference type="ARBA" id="ARBA00022736"/>
    </source>
</evidence>
<dbReference type="RefSeq" id="WP_280103266.1">
    <property type="nucleotide sequence ID" value="NZ_CP122959.1"/>
</dbReference>
<keyword evidence="3 5" id="KW-0413">Isomerase</keyword>
<name>A0AAF0GPJ0_LATSK</name>